<reference evidence="2 3" key="1">
    <citation type="submission" date="2019-02" db="EMBL/GenBank/DDBJ databases">
        <title>Deep-cultivation of Planctomycetes and their phenomic and genomic characterization uncovers novel biology.</title>
        <authorList>
            <person name="Wiegand S."/>
            <person name="Jogler M."/>
            <person name="Boedeker C."/>
            <person name="Pinto D."/>
            <person name="Vollmers J."/>
            <person name="Rivas-Marin E."/>
            <person name="Kohn T."/>
            <person name="Peeters S.H."/>
            <person name="Heuer A."/>
            <person name="Rast P."/>
            <person name="Oberbeckmann S."/>
            <person name="Bunk B."/>
            <person name="Jeske O."/>
            <person name="Meyerdierks A."/>
            <person name="Storesund J.E."/>
            <person name="Kallscheuer N."/>
            <person name="Luecker S."/>
            <person name="Lage O.M."/>
            <person name="Pohl T."/>
            <person name="Merkel B.J."/>
            <person name="Hornburger P."/>
            <person name="Mueller R.-W."/>
            <person name="Bruemmer F."/>
            <person name="Labrenz M."/>
            <person name="Spormann A.M."/>
            <person name="Op den Camp H."/>
            <person name="Overmann J."/>
            <person name="Amann R."/>
            <person name="Jetten M.S.M."/>
            <person name="Mascher T."/>
            <person name="Medema M.H."/>
            <person name="Devos D.P."/>
            <person name="Kaster A.-K."/>
            <person name="Ovreas L."/>
            <person name="Rohde M."/>
            <person name="Galperin M.Y."/>
            <person name="Jogler C."/>
        </authorList>
    </citation>
    <scope>NUCLEOTIDE SEQUENCE [LARGE SCALE GENOMIC DNA]</scope>
    <source>
        <strain evidence="2 3">Pla110</strain>
    </source>
</reference>
<name>A0A518CRX1_9PLAN</name>
<proteinExistence type="predicted"/>
<evidence type="ECO:0000313" key="2">
    <source>
        <dbReference type="EMBL" id="QDU81972.1"/>
    </source>
</evidence>
<evidence type="ECO:0000313" key="3">
    <source>
        <dbReference type="Proteomes" id="UP000317178"/>
    </source>
</evidence>
<accession>A0A518CRX1</accession>
<protein>
    <submittedName>
        <fullName evidence="2">Leucine Rich repeats (2 copies)</fullName>
    </submittedName>
</protein>
<feature type="transmembrane region" description="Helical" evidence="1">
    <location>
        <begin position="20"/>
        <end position="39"/>
    </location>
</feature>
<dbReference type="KEGG" id="plon:Pla110_37240"/>
<dbReference type="Proteomes" id="UP000317178">
    <property type="component" value="Chromosome"/>
</dbReference>
<dbReference type="EMBL" id="CP036281">
    <property type="protein sequence ID" value="QDU81972.1"/>
    <property type="molecule type" value="Genomic_DNA"/>
</dbReference>
<keyword evidence="1" id="KW-0812">Transmembrane</keyword>
<keyword evidence="3" id="KW-1185">Reference proteome</keyword>
<dbReference type="SUPFAM" id="SSF52047">
    <property type="entry name" value="RNI-like"/>
    <property type="match status" value="1"/>
</dbReference>
<sequence>MTDAEIENEIELTRYQRWRYSSLFLPSLLLILLVGVFAASMGRELYRRHSLNSYVSQLGGTIHRATPTEQYTLLNYSSAGSKVYSKRYYVVKLPQVEISDSQLQELAERMQVLNAIYRLDLSDATVTDVDFSCLSEPLELMSLQLVGTNLTETQLEQISQLQELIELDLSRNELSLVGIQFLARLEELTTLRLDHVSLTDEMVEELGRIPAIRFLSITNSGVTEETVKALVKSHPQIEITDD</sequence>
<dbReference type="RefSeq" id="WP_144997764.1">
    <property type="nucleotide sequence ID" value="NZ_CP036281.1"/>
</dbReference>
<dbReference type="InterPro" id="IPR032675">
    <property type="entry name" value="LRR_dom_sf"/>
</dbReference>
<evidence type="ECO:0000256" key="1">
    <source>
        <dbReference type="SAM" id="Phobius"/>
    </source>
</evidence>
<dbReference type="Gene3D" id="3.80.10.10">
    <property type="entry name" value="Ribonuclease Inhibitor"/>
    <property type="match status" value="1"/>
</dbReference>
<organism evidence="2 3">
    <name type="scientific">Polystyrenella longa</name>
    <dbReference type="NCBI Taxonomy" id="2528007"/>
    <lineage>
        <taxon>Bacteria</taxon>
        <taxon>Pseudomonadati</taxon>
        <taxon>Planctomycetota</taxon>
        <taxon>Planctomycetia</taxon>
        <taxon>Planctomycetales</taxon>
        <taxon>Planctomycetaceae</taxon>
        <taxon>Polystyrenella</taxon>
    </lineage>
</organism>
<keyword evidence="1" id="KW-1133">Transmembrane helix</keyword>
<gene>
    <name evidence="2" type="ORF">Pla110_37240</name>
</gene>
<dbReference type="AlphaFoldDB" id="A0A518CRX1"/>
<keyword evidence="1" id="KW-0472">Membrane</keyword>